<comment type="caution">
    <text evidence="2">The sequence shown here is derived from an EMBL/GenBank/DDBJ whole genome shotgun (WGS) entry which is preliminary data.</text>
</comment>
<protein>
    <submittedName>
        <fullName evidence="2">Uncharacterized protein</fullName>
    </submittedName>
</protein>
<evidence type="ECO:0000313" key="2">
    <source>
        <dbReference type="EMBL" id="TNN82239.1"/>
    </source>
</evidence>
<reference evidence="2 3" key="1">
    <citation type="submission" date="2019-03" db="EMBL/GenBank/DDBJ databases">
        <title>First draft genome of Liparis tanakae, snailfish: a comprehensive survey of snailfish specific genes.</title>
        <authorList>
            <person name="Kim W."/>
            <person name="Song I."/>
            <person name="Jeong J.-H."/>
            <person name="Kim D."/>
            <person name="Kim S."/>
            <person name="Ryu S."/>
            <person name="Song J.Y."/>
            <person name="Lee S.K."/>
        </authorList>
    </citation>
    <scope>NUCLEOTIDE SEQUENCE [LARGE SCALE GENOMIC DNA]</scope>
    <source>
        <tissue evidence="2">Muscle</tissue>
    </source>
</reference>
<feature type="region of interest" description="Disordered" evidence="1">
    <location>
        <begin position="59"/>
        <end position="78"/>
    </location>
</feature>
<keyword evidence="3" id="KW-1185">Reference proteome</keyword>
<gene>
    <name evidence="2" type="ORF">EYF80_007607</name>
</gene>
<sequence>MDRALFLLSFSMDRGVANLEPEGEQRAERAEGGMGQKQIKNPKAINQTANQTRALRCGTGRNRGAEDEDRMFSPFLHPKTSTFKHSSFTRLLHHPLPPHTS</sequence>
<accession>A0A4Z2IW78</accession>
<organism evidence="2 3">
    <name type="scientific">Liparis tanakae</name>
    <name type="common">Tanaka's snailfish</name>
    <dbReference type="NCBI Taxonomy" id="230148"/>
    <lineage>
        <taxon>Eukaryota</taxon>
        <taxon>Metazoa</taxon>
        <taxon>Chordata</taxon>
        <taxon>Craniata</taxon>
        <taxon>Vertebrata</taxon>
        <taxon>Euteleostomi</taxon>
        <taxon>Actinopterygii</taxon>
        <taxon>Neopterygii</taxon>
        <taxon>Teleostei</taxon>
        <taxon>Neoteleostei</taxon>
        <taxon>Acanthomorphata</taxon>
        <taxon>Eupercaria</taxon>
        <taxon>Perciformes</taxon>
        <taxon>Cottioidei</taxon>
        <taxon>Cottales</taxon>
        <taxon>Liparidae</taxon>
        <taxon>Liparis</taxon>
    </lineage>
</organism>
<name>A0A4Z2IW78_9TELE</name>
<dbReference type="Proteomes" id="UP000314294">
    <property type="component" value="Unassembled WGS sequence"/>
</dbReference>
<evidence type="ECO:0000256" key="1">
    <source>
        <dbReference type="SAM" id="MobiDB-lite"/>
    </source>
</evidence>
<feature type="region of interest" description="Disordered" evidence="1">
    <location>
        <begin position="21"/>
        <end position="40"/>
    </location>
</feature>
<dbReference type="EMBL" id="SRLO01000041">
    <property type="protein sequence ID" value="TNN82239.1"/>
    <property type="molecule type" value="Genomic_DNA"/>
</dbReference>
<proteinExistence type="predicted"/>
<evidence type="ECO:0000313" key="3">
    <source>
        <dbReference type="Proteomes" id="UP000314294"/>
    </source>
</evidence>
<dbReference type="AlphaFoldDB" id="A0A4Z2IW78"/>